<reference evidence="2" key="1">
    <citation type="journal article" date="2015" name="Nature">
        <title>Complex archaea that bridge the gap between prokaryotes and eukaryotes.</title>
        <authorList>
            <person name="Spang A."/>
            <person name="Saw J.H."/>
            <person name="Jorgensen S.L."/>
            <person name="Zaremba-Niedzwiedzka K."/>
            <person name="Martijn J."/>
            <person name="Lind A.E."/>
            <person name="van Eijk R."/>
            <person name="Schleper C."/>
            <person name="Guy L."/>
            <person name="Ettema T.J."/>
        </authorList>
    </citation>
    <scope>NUCLEOTIDE SEQUENCE</scope>
</reference>
<dbReference type="GO" id="GO:0006779">
    <property type="term" value="P:porphyrin-containing compound biosynthetic process"/>
    <property type="evidence" value="ECO:0007669"/>
    <property type="project" value="InterPro"/>
</dbReference>
<dbReference type="GO" id="GO:0004853">
    <property type="term" value="F:uroporphyrinogen decarboxylase activity"/>
    <property type="evidence" value="ECO:0007669"/>
    <property type="project" value="InterPro"/>
</dbReference>
<sequence>MTPREKFIMALEGKQPPGRVPHWELVFYLTMEAIGKVHPEQRAYHQWDQMSETERECHRLDIAQLYVDCARKYEHSGIMFHGSGGWRDPADETRRILDKIRDISGDEFLLLIHGDPTLSLPGGDTMMKFAVQLAEDPQGIKDNCARYVEGCVKAAEQYAKDSVLDGFAMCADYCFNNAPFLSPAMFDEFVTPYLTQTIAAYREMGFYTIKHTDGNIMPILDSLVAARPHALHSLDPQGCVDIAEVKRLVGDKVCLIGNVNCGLLQTGTDEEVIESARYALTSGMPGGGYVFSTSNCIYTGLPLHRYDLILDLWRREGNYPER</sequence>
<dbReference type="InterPro" id="IPR000257">
    <property type="entry name" value="Uroporphyrinogen_deCOase"/>
</dbReference>
<dbReference type="EMBL" id="LAZR01000379">
    <property type="protein sequence ID" value="KKN71632.1"/>
    <property type="molecule type" value="Genomic_DNA"/>
</dbReference>
<dbReference type="InterPro" id="IPR052024">
    <property type="entry name" value="Methanogen_methyltrans"/>
</dbReference>
<comment type="caution">
    <text evidence="2">The sequence shown here is derived from an EMBL/GenBank/DDBJ whole genome shotgun (WGS) entry which is preliminary data.</text>
</comment>
<protein>
    <recommendedName>
        <fullName evidence="1">Uroporphyrinogen decarboxylase (URO-D) domain-containing protein</fullName>
    </recommendedName>
</protein>
<evidence type="ECO:0000259" key="1">
    <source>
        <dbReference type="Pfam" id="PF01208"/>
    </source>
</evidence>
<dbReference type="SUPFAM" id="SSF51726">
    <property type="entry name" value="UROD/MetE-like"/>
    <property type="match status" value="1"/>
</dbReference>
<gene>
    <name evidence="2" type="ORF">LCGC14_0418600</name>
</gene>
<dbReference type="AlphaFoldDB" id="A0A0F9T9J4"/>
<dbReference type="Pfam" id="PF01208">
    <property type="entry name" value="URO-D"/>
    <property type="match status" value="1"/>
</dbReference>
<proteinExistence type="predicted"/>
<dbReference type="InterPro" id="IPR038071">
    <property type="entry name" value="UROD/MetE-like_sf"/>
</dbReference>
<dbReference type="PANTHER" id="PTHR47099">
    <property type="entry name" value="METHYLCOBAMIDE:COM METHYLTRANSFERASE MTBA"/>
    <property type="match status" value="1"/>
</dbReference>
<dbReference type="Gene3D" id="3.20.20.210">
    <property type="match status" value="1"/>
</dbReference>
<dbReference type="PANTHER" id="PTHR47099:SF1">
    <property type="entry name" value="METHYLCOBAMIDE:COM METHYLTRANSFERASE MTBA"/>
    <property type="match status" value="1"/>
</dbReference>
<feature type="domain" description="Uroporphyrinogen decarboxylase (URO-D)" evidence="1">
    <location>
        <begin position="126"/>
        <end position="309"/>
    </location>
</feature>
<accession>A0A0F9T9J4</accession>
<organism evidence="2">
    <name type="scientific">marine sediment metagenome</name>
    <dbReference type="NCBI Taxonomy" id="412755"/>
    <lineage>
        <taxon>unclassified sequences</taxon>
        <taxon>metagenomes</taxon>
        <taxon>ecological metagenomes</taxon>
    </lineage>
</organism>
<name>A0A0F9T9J4_9ZZZZ</name>
<evidence type="ECO:0000313" key="2">
    <source>
        <dbReference type="EMBL" id="KKN71632.1"/>
    </source>
</evidence>